<dbReference type="Proteomes" id="UP000241675">
    <property type="component" value="Segment"/>
</dbReference>
<sequence length="138" mass="15123">MKTTLLKAAEAATLVIIENVDQTGCEVFQSGMLRFDGADENCWLLDGSQELEIDAEGKAVAQDDEGSLNMEFRVTHPLTEDDLKSGNRDPAGKRLTEGYRALRGVLDKGQFGQHNFTLDKVQIEGILGLLSGEFEGVY</sequence>
<keyword evidence="2" id="KW-1185">Reference proteome</keyword>
<evidence type="ECO:0000313" key="1">
    <source>
        <dbReference type="EMBL" id="ATS92349.1"/>
    </source>
</evidence>
<dbReference type="EMBL" id="MG189906">
    <property type="protein sequence ID" value="ATS92349.1"/>
    <property type="molecule type" value="Genomic_DNA"/>
</dbReference>
<reference evidence="2" key="1">
    <citation type="submission" date="2017-10" db="EMBL/GenBank/DDBJ databases">
        <authorList>
            <person name="Peters D.L."/>
        </authorList>
    </citation>
    <scope>NUCLEOTIDE SEQUENCE [LARGE SCALE GENOMIC DNA]</scope>
</reference>
<name>A0A2D2W2P9_9CAUD</name>
<gene>
    <name evidence="1" type="ORF">DLP05_133</name>
</gene>
<organism evidence="1 2">
    <name type="scientific">Stenotrophomonas phage vB_SmaS_DLP_5</name>
    <dbReference type="NCBI Taxonomy" id="2044561"/>
    <lineage>
        <taxon>Viruses</taxon>
        <taxon>Duplodnaviria</taxon>
        <taxon>Heunggongvirae</taxon>
        <taxon>Uroviricota</taxon>
        <taxon>Caudoviricetes</taxon>
        <taxon>Delepquintavirus</taxon>
        <taxon>Delepquintavirus DLP5</taxon>
    </lineage>
</organism>
<accession>A0A2D2W2P9</accession>
<evidence type="ECO:0000313" key="2">
    <source>
        <dbReference type="Proteomes" id="UP000241675"/>
    </source>
</evidence>
<proteinExistence type="predicted"/>
<reference evidence="1 2" key="2">
    <citation type="submission" date="2017-11" db="EMBL/GenBank/DDBJ databases">
        <title>Lysogenic conversion of Stenotrophomonas maltophilia by temperate phage DLP4.</title>
        <authorList>
            <person name="Dennis J."/>
            <person name="Stothard P."/>
        </authorList>
    </citation>
    <scope>NUCLEOTIDE SEQUENCE [LARGE SCALE GENOMIC DNA]</scope>
</reference>
<protein>
    <submittedName>
        <fullName evidence="1">Uncharacterized protein</fullName>
    </submittedName>
</protein>